<name>A0A9P7RZ06_9AGAR</name>
<reference evidence="1" key="1">
    <citation type="journal article" date="2021" name="Genome Biol. Evol.">
        <title>The assembled and annotated genome of the fairy-ring fungus Marasmius oreades.</title>
        <authorList>
            <person name="Hiltunen M."/>
            <person name="Ament-Velasquez S.L."/>
            <person name="Johannesson H."/>
        </authorList>
    </citation>
    <scope>NUCLEOTIDE SEQUENCE</scope>
    <source>
        <strain evidence="1">03SP1</strain>
    </source>
</reference>
<dbReference type="AlphaFoldDB" id="A0A9P7RZ06"/>
<gene>
    <name evidence="1" type="ORF">E1B28_008400</name>
</gene>
<accession>A0A9P7RZ06</accession>
<dbReference type="RefSeq" id="XP_043008487.1">
    <property type="nucleotide sequence ID" value="XM_043153203.1"/>
</dbReference>
<comment type="caution">
    <text evidence="1">The sequence shown here is derived from an EMBL/GenBank/DDBJ whole genome shotgun (WGS) entry which is preliminary data.</text>
</comment>
<proteinExistence type="predicted"/>
<protein>
    <submittedName>
        <fullName evidence="1">Uncharacterized protein</fullName>
    </submittedName>
</protein>
<evidence type="ECO:0000313" key="1">
    <source>
        <dbReference type="EMBL" id="KAG7092017.1"/>
    </source>
</evidence>
<dbReference type="EMBL" id="CM032185">
    <property type="protein sequence ID" value="KAG7092017.1"/>
    <property type="molecule type" value="Genomic_DNA"/>
</dbReference>
<dbReference type="KEGG" id="more:E1B28_008400"/>
<dbReference type="GeneID" id="66077476"/>
<sequence>MFKYFYNYETSADFAQNFDWMQAQHNSDWNQHDVVDKSQRLAILIDNYDVPFWVATRSESDDYYFAVTDTIGAFFSAIEVCSQTERIGLVLLAGETFILDHMPPRPDQLP</sequence>
<organism evidence="1 2">
    <name type="scientific">Marasmius oreades</name>
    <name type="common">fairy-ring Marasmius</name>
    <dbReference type="NCBI Taxonomy" id="181124"/>
    <lineage>
        <taxon>Eukaryota</taxon>
        <taxon>Fungi</taxon>
        <taxon>Dikarya</taxon>
        <taxon>Basidiomycota</taxon>
        <taxon>Agaricomycotina</taxon>
        <taxon>Agaricomycetes</taxon>
        <taxon>Agaricomycetidae</taxon>
        <taxon>Agaricales</taxon>
        <taxon>Marasmiineae</taxon>
        <taxon>Marasmiaceae</taxon>
        <taxon>Marasmius</taxon>
    </lineage>
</organism>
<keyword evidence="2" id="KW-1185">Reference proteome</keyword>
<dbReference type="Proteomes" id="UP001049176">
    <property type="component" value="Chromosome 5"/>
</dbReference>
<evidence type="ECO:0000313" key="2">
    <source>
        <dbReference type="Proteomes" id="UP001049176"/>
    </source>
</evidence>